<keyword evidence="1" id="KW-1133">Transmembrane helix</keyword>
<evidence type="ECO:0000313" key="3">
    <source>
        <dbReference type="Proteomes" id="UP000216225"/>
    </source>
</evidence>
<feature type="transmembrane region" description="Helical" evidence="1">
    <location>
        <begin position="25"/>
        <end position="58"/>
    </location>
</feature>
<dbReference type="Proteomes" id="UP000216225">
    <property type="component" value="Unassembled WGS sequence"/>
</dbReference>
<dbReference type="InterPro" id="IPR007401">
    <property type="entry name" value="DUF454"/>
</dbReference>
<protein>
    <submittedName>
        <fullName evidence="2">DUF454 domain-containing protein</fullName>
    </submittedName>
</protein>
<sequence>MPQPPEQVPPVPEQVPLPAVARWLLLLFAGLCLALGVIGVVVPGLPSTVFILMAAWAAARSSPRLYRWLWHHPLFGSMLRNWHNGGRVSRHAKWSATCLMALCALILLWINIPLWAAISGCVSMACVLTWLWLRPEPQH</sequence>
<dbReference type="GO" id="GO:0005886">
    <property type="term" value="C:plasma membrane"/>
    <property type="evidence" value="ECO:0007669"/>
    <property type="project" value="TreeGrafter"/>
</dbReference>
<dbReference type="PANTHER" id="PTHR35813:SF1">
    <property type="entry name" value="INNER MEMBRANE PROTEIN YBAN"/>
    <property type="match status" value="1"/>
</dbReference>
<reference evidence="2 3" key="1">
    <citation type="submission" date="2018-09" db="EMBL/GenBank/DDBJ databases">
        <title>Genome comparison of Alicycliphilus sp. BQ1, a polyurethanolytic bacterium, with its closest phylogenetic relatives Alicycliphilus denitrificans BC and K601, unable to attack polyurethane.</title>
        <authorList>
            <person name="Loza-Tavera H."/>
            <person name="Lozano L."/>
            <person name="Cevallos M."/>
            <person name="Maya-Lucas O."/>
            <person name="Garcia-Mena J."/>
            <person name="Hernandez J."/>
        </authorList>
    </citation>
    <scope>NUCLEOTIDE SEQUENCE [LARGE SCALE GENOMIC DNA]</scope>
    <source>
        <strain evidence="2 3">BQ1</strain>
    </source>
</reference>
<name>A0A3R7HPI0_9BURK</name>
<accession>A0A3R7HPI0</accession>
<dbReference type="Pfam" id="PF04304">
    <property type="entry name" value="DUF454"/>
    <property type="match status" value="1"/>
</dbReference>
<keyword evidence="1" id="KW-0472">Membrane</keyword>
<keyword evidence="1" id="KW-0812">Transmembrane</keyword>
<organism evidence="2 3">
    <name type="scientific">Alicycliphilus denitrificans</name>
    <dbReference type="NCBI Taxonomy" id="179636"/>
    <lineage>
        <taxon>Bacteria</taxon>
        <taxon>Pseudomonadati</taxon>
        <taxon>Pseudomonadota</taxon>
        <taxon>Betaproteobacteria</taxon>
        <taxon>Burkholderiales</taxon>
        <taxon>Comamonadaceae</taxon>
        <taxon>Alicycliphilus</taxon>
    </lineage>
</organism>
<evidence type="ECO:0000256" key="1">
    <source>
        <dbReference type="SAM" id="Phobius"/>
    </source>
</evidence>
<comment type="caution">
    <text evidence="2">The sequence shown here is derived from an EMBL/GenBank/DDBJ whole genome shotgun (WGS) entry which is preliminary data.</text>
</comment>
<dbReference type="PIRSF" id="PIRSF016789">
    <property type="entry name" value="DUF454"/>
    <property type="match status" value="1"/>
</dbReference>
<dbReference type="EMBL" id="NKDB02000002">
    <property type="protein sequence ID" value="RKJ97070.1"/>
    <property type="molecule type" value="Genomic_DNA"/>
</dbReference>
<gene>
    <name evidence="2" type="ORF">CE154_013830</name>
</gene>
<dbReference type="RefSeq" id="WP_094438591.1">
    <property type="nucleotide sequence ID" value="NZ_AP024172.1"/>
</dbReference>
<proteinExistence type="predicted"/>
<feature type="transmembrane region" description="Helical" evidence="1">
    <location>
        <begin position="92"/>
        <end position="110"/>
    </location>
</feature>
<dbReference type="PANTHER" id="PTHR35813">
    <property type="entry name" value="INNER MEMBRANE PROTEIN YBAN"/>
    <property type="match status" value="1"/>
</dbReference>
<dbReference type="AlphaFoldDB" id="A0A3R7HPI0"/>
<evidence type="ECO:0000313" key="2">
    <source>
        <dbReference type="EMBL" id="RKJ97070.1"/>
    </source>
</evidence>